<geneLocation type="plasmid" evidence="2 3">
    <name>pSC2</name>
</geneLocation>
<dbReference type="HOGENOM" id="CLU_2586436_0_0_9"/>
<dbReference type="EMBL" id="CP002214">
    <property type="protein sequence ID" value="ADO59865.1"/>
    <property type="molecule type" value="Genomic_DNA"/>
</dbReference>
<dbReference type="PATRIC" id="fig|886882.15.peg.5434"/>
<name>E3EKW0_PAEPS</name>
<dbReference type="Proteomes" id="UP000006868">
    <property type="component" value="Plasmid pSC2"/>
</dbReference>
<organism evidence="2 3">
    <name type="scientific">Paenibacillus polymyxa (strain SC2)</name>
    <name type="common">Bacillus polymyxa</name>
    <dbReference type="NCBI Taxonomy" id="886882"/>
    <lineage>
        <taxon>Bacteria</taxon>
        <taxon>Bacillati</taxon>
        <taxon>Bacillota</taxon>
        <taxon>Bacilli</taxon>
        <taxon>Bacillales</taxon>
        <taxon>Paenibacillaceae</taxon>
        <taxon>Paenibacillus</taxon>
    </lineage>
</organism>
<evidence type="ECO:0000313" key="2">
    <source>
        <dbReference type="EMBL" id="ADO59865.1"/>
    </source>
</evidence>
<keyword evidence="2" id="KW-0614">Plasmid</keyword>
<evidence type="ECO:0000256" key="1">
    <source>
        <dbReference type="SAM" id="MobiDB-lite"/>
    </source>
</evidence>
<proteinExistence type="predicted"/>
<dbReference type="AlphaFoldDB" id="E3EKW0"/>
<evidence type="ECO:0000313" key="3">
    <source>
        <dbReference type="Proteomes" id="UP000006868"/>
    </source>
</evidence>
<gene>
    <name evidence="2" type="ORF">PPSC2_25865</name>
</gene>
<sequence length="80" mass="9201">MEKMCGLCSQEAGMIIEDRIELALSRVPRVIYKCPICENNHSLHWIPGDLKRKTVQEISSNQAKSVNGKKRTREEQLTLF</sequence>
<dbReference type="OrthoDB" id="2930886at2"/>
<feature type="region of interest" description="Disordered" evidence="1">
    <location>
        <begin position="58"/>
        <end position="80"/>
    </location>
</feature>
<accession>E3EKW0</accession>
<reference evidence="2 3" key="1">
    <citation type="journal article" date="2011" name="J. Bacteriol.">
        <title>Complete genome sequence of Paenibacillus polymyxa SC2, a strain of plant growth-promoting Rhizobacterium with broad-spectrum antimicrobial activity.</title>
        <authorList>
            <person name="Ma M."/>
            <person name="Wang C."/>
            <person name="Ding Y."/>
            <person name="Li L."/>
            <person name="Shen D."/>
            <person name="Jiang X."/>
            <person name="Guan D."/>
            <person name="Cao F."/>
            <person name="Chen H."/>
            <person name="Feng R."/>
            <person name="Wang X."/>
            <person name="Ge Y."/>
            <person name="Yao L."/>
            <person name="Bing X."/>
            <person name="Yang X."/>
            <person name="Li J."/>
            <person name="Du B."/>
        </authorList>
    </citation>
    <scope>NUCLEOTIDE SEQUENCE [LARGE SCALE GENOMIC DNA]</scope>
    <source>
        <strain evidence="2 3">SC2</strain>
        <plasmid evidence="3">pSC2</plasmid>
    </source>
</reference>
<protein>
    <submittedName>
        <fullName evidence="2">Uncharacterized protein</fullName>
    </submittedName>
</protein>
<dbReference type="KEGG" id="ppm:PPSC2_25865"/>